<dbReference type="InterPro" id="IPR001584">
    <property type="entry name" value="Integrase_cat-core"/>
</dbReference>
<protein>
    <recommendedName>
        <fullName evidence="6">Integrase catalytic domain-containing protein</fullName>
    </recommendedName>
</protein>
<dbReference type="Pfam" id="PF07727">
    <property type="entry name" value="RVT_2"/>
    <property type="match status" value="1"/>
</dbReference>
<gene>
    <name evidence="7" type="ORF">V8G54_033799</name>
</gene>
<dbReference type="InterPro" id="IPR012337">
    <property type="entry name" value="RNaseH-like_sf"/>
</dbReference>
<dbReference type="GO" id="GO:0004190">
    <property type="term" value="F:aspartic-type endopeptidase activity"/>
    <property type="evidence" value="ECO:0007669"/>
    <property type="project" value="UniProtKB-KW"/>
</dbReference>
<evidence type="ECO:0000256" key="1">
    <source>
        <dbReference type="ARBA" id="ARBA00022670"/>
    </source>
</evidence>
<dbReference type="InterPro" id="IPR054722">
    <property type="entry name" value="PolX-like_BBD"/>
</dbReference>
<dbReference type="Gene3D" id="3.30.420.10">
    <property type="entry name" value="Ribonuclease H-like superfamily/Ribonuclease H"/>
    <property type="match status" value="1"/>
</dbReference>
<dbReference type="EMBL" id="CP144691">
    <property type="protein sequence ID" value="WVY94711.1"/>
    <property type="molecule type" value="Genomic_DNA"/>
</dbReference>
<name>A0AAQ3MNY3_VIGMU</name>
<feature type="domain" description="Integrase catalytic" evidence="6">
    <location>
        <begin position="385"/>
        <end position="500"/>
    </location>
</feature>
<dbReference type="InterPro" id="IPR013103">
    <property type="entry name" value="RVT_2"/>
</dbReference>
<keyword evidence="4" id="KW-0378">Hydrolase</keyword>
<dbReference type="GO" id="GO:0046872">
    <property type="term" value="F:metal ion binding"/>
    <property type="evidence" value="ECO:0007669"/>
    <property type="project" value="UniProtKB-KW"/>
</dbReference>
<dbReference type="PROSITE" id="PS50994">
    <property type="entry name" value="INTEGRASE"/>
    <property type="match status" value="1"/>
</dbReference>
<feature type="region of interest" description="Disordered" evidence="5">
    <location>
        <begin position="640"/>
        <end position="659"/>
    </location>
</feature>
<evidence type="ECO:0000256" key="4">
    <source>
        <dbReference type="ARBA" id="ARBA00022801"/>
    </source>
</evidence>
<keyword evidence="3" id="KW-0064">Aspartyl protease</keyword>
<dbReference type="AlphaFoldDB" id="A0AAQ3MNY3"/>
<evidence type="ECO:0000256" key="3">
    <source>
        <dbReference type="ARBA" id="ARBA00022750"/>
    </source>
</evidence>
<dbReference type="Proteomes" id="UP001374535">
    <property type="component" value="Chromosome 10"/>
</dbReference>
<evidence type="ECO:0000313" key="8">
    <source>
        <dbReference type="Proteomes" id="UP001374535"/>
    </source>
</evidence>
<dbReference type="GO" id="GO:0003676">
    <property type="term" value="F:nucleic acid binding"/>
    <property type="evidence" value="ECO:0007669"/>
    <property type="project" value="InterPro"/>
</dbReference>
<dbReference type="SUPFAM" id="SSF56672">
    <property type="entry name" value="DNA/RNA polymerases"/>
    <property type="match status" value="1"/>
</dbReference>
<dbReference type="InterPro" id="IPR036397">
    <property type="entry name" value="RNaseH_sf"/>
</dbReference>
<dbReference type="PANTHER" id="PTHR42648">
    <property type="entry name" value="TRANSPOSASE, PUTATIVE-RELATED"/>
    <property type="match status" value="1"/>
</dbReference>
<accession>A0AAQ3MNY3</accession>
<evidence type="ECO:0000259" key="6">
    <source>
        <dbReference type="PROSITE" id="PS50994"/>
    </source>
</evidence>
<proteinExistence type="predicted"/>
<dbReference type="Pfam" id="PF22936">
    <property type="entry name" value="Pol_BBD"/>
    <property type="match status" value="1"/>
</dbReference>
<dbReference type="InterPro" id="IPR057670">
    <property type="entry name" value="SH3_retrovirus"/>
</dbReference>
<sequence length="804" mass="91021">MNQRKQEDKVMQFLRGLDDQFGNVTSHVLLLDPIPDITKVFSLVAQQERQLSSGILITAVKNQDTITAAAYAASTYSIVCNYCGKYGHSEAVCYRKKGFPNQDKGPKSCLLLHPLQQKHGYPPGHKFYNKHAQIHHTSAQEDNVNVKNNNPGSVDDIRLTSQKFQVLAELFKNHNLNGASTSAQIHHIGSASANQPPLGNICPTFISRLTKHNWILDSGATDHISISLQNFSSYKRIKPIPIALPNGDIVRSEYIGTVTLNNDVHLFNVLYVLQFSFNLIFISQLISFNNYELTFSSHGCTIQDIQTRKKTFIAKLIGGLYILDSSFHMLTFPTQFANNFVNKNGLWHLRLGRPSDIRLNSLKLKYPFIVHNSTYICDACHISKQRKLPFSNSSSKTMKIFDLIHIDIRGPCNILSMRGFKYFLTIVDDFSRYTWLIPMTDKSVVRKTIIDFITNIENQFSTTIKTIRTDNANLPTIFWCFTAEHATLLINCMPTPLLNGDTSHEQLFGNLYDIFVLRVFGCLCYVSTLTAHRKKFDARAVRGIFLGFQQHTKGYRFLNLQNHKIDMSPNVLFYENCFPYTSINNSGSNSLSLPVPHTYSHNYDDINFPSNNVHMPTAIDTNVASDIVTSTNDTTSITNTNDIPLVNASTNDDSNTDEHVDTVRPMQDELNALTNNNTWTITDLPSGKTAIGCRWIYKIKHKSDGSIERFKARLVAKGYTQLEGLDYLETFALVAKLTTLRLLLAVAASHHWILKQLDVNNAFLHGDLHEEVYMQIPPGFNHHNPNKVCKLQRFLYGLKQAGRQ</sequence>
<dbReference type="InterPro" id="IPR043502">
    <property type="entry name" value="DNA/RNA_pol_sf"/>
</dbReference>
<organism evidence="7 8">
    <name type="scientific">Vigna mungo</name>
    <name type="common">Black gram</name>
    <name type="synonym">Phaseolus mungo</name>
    <dbReference type="NCBI Taxonomy" id="3915"/>
    <lineage>
        <taxon>Eukaryota</taxon>
        <taxon>Viridiplantae</taxon>
        <taxon>Streptophyta</taxon>
        <taxon>Embryophyta</taxon>
        <taxon>Tracheophyta</taxon>
        <taxon>Spermatophyta</taxon>
        <taxon>Magnoliopsida</taxon>
        <taxon>eudicotyledons</taxon>
        <taxon>Gunneridae</taxon>
        <taxon>Pentapetalae</taxon>
        <taxon>rosids</taxon>
        <taxon>fabids</taxon>
        <taxon>Fabales</taxon>
        <taxon>Fabaceae</taxon>
        <taxon>Papilionoideae</taxon>
        <taxon>50 kb inversion clade</taxon>
        <taxon>NPAAA clade</taxon>
        <taxon>indigoferoid/millettioid clade</taxon>
        <taxon>Phaseoleae</taxon>
        <taxon>Vigna</taxon>
    </lineage>
</organism>
<dbReference type="GO" id="GO:0006508">
    <property type="term" value="P:proteolysis"/>
    <property type="evidence" value="ECO:0007669"/>
    <property type="project" value="UniProtKB-KW"/>
</dbReference>
<evidence type="ECO:0000313" key="7">
    <source>
        <dbReference type="EMBL" id="WVY94711.1"/>
    </source>
</evidence>
<keyword evidence="2" id="KW-0479">Metal-binding</keyword>
<reference evidence="7 8" key="1">
    <citation type="journal article" date="2023" name="Life. Sci Alliance">
        <title>Evolutionary insights into 3D genome organization and epigenetic landscape of Vigna mungo.</title>
        <authorList>
            <person name="Junaid A."/>
            <person name="Singh B."/>
            <person name="Bhatia S."/>
        </authorList>
    </citation>
    <scope>NUCLEOTIDE SEQUENCE [LARGE SCALE GENOMIC DNA]</scope>
    <source>
        <strain evidence="7">Urdbean</strain>
    </source>
</reference>
<evidence type="ECO:0000256" key="2">
    <source>
        <dbReference type="ARBA" id="ARBA00022723"/>
    </source>
</evidence>
<keyword evidence="1" id="KW-0645">Protease</keyword>
<dbReference type="InterPro" id="IPR039537">
    <property type="entry name" value="Retrotran_Ty1/copia-like"/>
</dbReference>
<dbReference type="Pfam" id="PF25597">
    <property type="entry name" value="SH3_retrovirus"/>
    <property type="match status" value="1"/>
</dbReference>
<evidence type="ECO:0000256" key="5">
    <source>
        <dbReference type="SAM" id="MobiDB-lite"/>
    </source>
</evidence>
<dbReference type="SUPFAM" id="SSF53098">
    <property type="entry name" value="Ribonuclease H-like"/>
    <property type="match status" value="1"/>
</dbReference>
<dbReference type="PANTHER" id="PTHR42648:SF31">
    <property type="entry name" value="RNA-DIRECTED DNA POLYMERASE"/>
    <property type="match status" value="1"/>
</dbReference>
<dbReference type="GO" id="GO:0015074">
    <property type="term" value="P:DNA integration"/>
    <property type="evidence" value="ECO:0007669"/>
    <property type="project" value="InterPro"/>
</dbReference>
<keyword evidence="8" id="KW-1185">Reference proteome</keyword>